<comment type="caution">
    <text evidence="1">The sequence shown here is derived from an EMBL/GenBank/DDBJ whole genome shotgun (WGS) entry which is preliminary data.</text>
</comment>
<name>A0A1V2A6P9_9BACI</name>
<gene>
    <name evidence="1" type="ORF">BTO28_11255</name>
</gene>
<organism evidence="1 2">
    <name type="scientific">Domibacillus epiphyticus</name>
    <dbReference type="NCBI Taxonomy" id="1714355"/>
    <lineage>
        <taxon>Bacteria</taxon>
        <taxon>Bacillati</taxon>
        <taxon>Bacillota</taxon>
        <taxon>Bacilli</taxon>
        <taxon>Bacillales</taxon>
        <taxon>Bacillaceae</taxon>
        <taxon>Domibacillus</taxon>
    </lineage>
</organism>
<evidence type="ECO:0000313" key="1">
    <source>
        <dbReference type="EMBL" id="OMP66617.1"/>
    </source>
</evidence>
<accession>A0A1V2A6P9</accession>
<dbReference type="Proteomes" id="UP000188613">
    <property type="component" value="Unassembled WGS sequence"/>
</dbReference>
<dbReference type="EMBL" id="MSFI01000019">
    <property type="protein sequence ID" value="OMP66617.1"/>
    <property type="molecule type" value="Genomic_DNA"/>
</dbReference>
<dbReference type="AlphaFoldDB" id="A0A1V2A6P9"/>
<evidence type="ECO:0000313" key="2">
    <source>
        <dbReference type="Proteomes" id="UP000188613"/>
    </source>
</evidence>
<sequence length="77" mass="9186">MTPIWRIKWIFSIHFLLSSGSTELYKKFLENEINRPEYFILGRIPQLIGRKKFFPALSHIFPAFTSKIRPTGHRIRP</sequence>
<protein>
    <submittedName>
        <fullName evidence="1">Uncharacterized protein</fullName>
    </submittedName>
</protein>
<keyword evidence="2" id="KW-1185">Reference proteome</keyword>
<proteinExistence type="predicted"/>
<reference evidence="1 2" key="1">
    <citation type="submission" date="2016-12" db="EMBL/GenBank/DDBJ databases">
        <title>Domibacillus sp. SAB 38T whole genome sequencing.</title>
        <authorList>
            <person name="Verma A."/>
            <person name="Ojha A.K."/>
            <person name="Krishnamurthi S."/>
        </authorList>
    </citation>
    <scope>NUCLEOTIDE SEQUENCE [LARGE SCALE GENOMIC DNA]</scope>
    <source>
        <strain evidence="1 2">SAB 38</strain>
    </source>
</reference>